<dbReference type="NCBIfam" id="TIGR01200">
    <property type="entry name" value="GLPGLI"/>
    <property type="match status" value="1"/>
</dbReference>
<feature type="chain" id="PRO_5046913085" evidence="1">
    <location>
        <begin position="23"/>
        <end position="308"/>
    </location>
</feature>
<proteinExistence type="predicted"/>
<organism evidence="2 3">
    <name type="scientific">Sphingobacterium bambusae</name>
    <dbReference type="NCBI Taxonomy" id="662858"/>
    <lineage>
        <taxon>Bacteria</taxon>
        <taxon>Pseudomonadati</taxon>
        <taxon>Bacteroidota</taxon>
        <taxon>Sphingobacteriia</taxon>
        <taxon>Sphingobacteriales</taxon>
        <taxon>Sphingobacteriaceae</taxon>
        <taxon>Sphingobacterium</taxon>
    </lineage>
</organism>
<evidence type="ECO:0000256" key="1">
    <source>
        <dbReference type="SAM" id="SignalP"/>
    </source>
</evidence>
<dbReference type="Proteomes" id="UP001597525">
    <property type="component" value="Unassembled WGS sequence"/>
</dbReference>
<evidence type="ECO:0000313" key="3">
    <source>
        <dbReference type="Proteomes" id="UP001597525"/>
    </source>
</evidence>
<dbReference type="RefSeq" id="WP_320186412.1">
    <property type="nucleotide sequence ID" value="NZ_CP138332.1"/>
</dbReference>
<gene>
    <name evidence="2" type="ORF">ACFS7Y_17525</name>
</gene>
<feature type="signal peptide" evidence="1">
    <location>
        <begin position="1"/>
        <end position="22"/>
    </location>
</feature>
<reference evidence="3" key="1">
    <citation type="journal article" date="2019" name="Int. J. Syst. Evol. Microbiol.">
        <title>The Global Catalogue of Microorganisms (GCM) 10K type strain sequencing project: providing services to taxonomists for standard genome sequencing and annotation.</title>
        <authorList>
            <consortium name="The Broad Institute Genomics Platform"/>
            <consortium name="The Broad Institute Genome Sequencing Center for Infectious Disease"/>
            <person name="Wu L."/>
            <person name="Ma J."/>
        </authorList>
    </citation>
    <scope>NUCLEOTIDE SEQUENCE [LARGE SCALE GENOMIC DNA]</scope>
    <source>
        <strain evidence="3">KCTC 22814</strain>
    </source>
</reference>
<protein>
    <submittedName>
        <fullName evidence="2">GLPGLI family protein</fullName>
    </submittedName>
</protein>
<evidence type="ECO:0000313" key="2">
    <source>
        <dbReference type="EMBL" id="MFD2969199.1"/>
    </source>
</evidence>
<dbReference type="EMBL" id="JBHUPB010000012">
    <property type="protein sequence ID" value="MFD2969199.1"/>
    <property type="molecule type" value="Genomic_DNA"/>
</dbReference>
<dbReference type="Pfam" id="PF09697">
    <property type="entry name" value="Porph_ging"/>
    <property type="match status" value="1"/>
</dbReference>
<dbReference type="InterPro" id="IPR005901">
    <property type="entry name" value="GLPGLI"/>
</dbReference>
<accession>A0ABW6BKY7</accession>
<comment type="caution">
    <text evidence="2">The sequence shown here is derived from an EMBL/GenBank/DDBJ whole genome shotgun (WGS) entry which is preliminary data.</text>
</comment>
<keyword evidence="3" id="KW-1185">Reference proteome</keyword>
<sequence>MKAKTSIKLTLIGLLLTASASAQESQKAIAKVHYIFTHVNDSTQREKFLRDEVVTYLGSAGSYYTSYSKTRASEDVEKQMKDPAFDGNLTITRNTSAIPESYLFEGEKLSEIVTVAGDNFVLEEESPALDWSIGEETKTIGGYNCQQATATFKGRAYNAWFTSELPFSAGPWKLRGLPGLILEVSDAKKEVQWTYSGFDKLENSAIAIAAPENAKQTNRKEINKLQEAFKANPQAYMEAKGRIITSGVPASSAGGSARATISVQGTNAAGGGGSAPAMDASRIKSVNIKNADNYSPSRTTNNPIELIP</sequence>
<keyword evidence="1" id="KW-0732">Signal</keyword>
<name>A0ABW6BKY7_9SPHI</name>